<dbReference type="InterPro" id="IPR005467">
    <property type="entry name" value="His_kinase_dom"/>
</dbReference>
<keyword evidence="12" id="KW-1133">Transmembrane helix</keyword>
<dbReference type="NCBIfam" id="TIGR00229">
    <property type="entry name" value="sensory_box"/>
    <property type="match status" value="1"/>
</dbReference>
<dbReference type="CDD" id="cd06225">
    <property type="entry name" value="HAMP"/>
    <property type="match status" value="1"/>
</dbReference>
<dbReference type="InterPro" id="IPR036097">
    <property type="entry name" value="HisK_dim/P_sf"/>
</dbReference>
<dbReference type="SUPFAM" id="SSF55874">
    <property type="entry name" value="ATPase domain of HSP90 chaperone/DNA topoisomerase II/histidine kinase"/>
    <property type="match status" value="1"/>
</dbReference>
<keyword evidence="11 12" id="KW-0472">Membrane</keyword>
<evidence type="ECO:0000256" key="10">
    <source>
        <dbReference type="ARBA" id="ARBA00023012"/>
    </source>
</evidence>
<keyword evidence="17" id="KW-1185">Reference proteome</keyword>
<dbReference type="PROSITE" id="PS50885">
    <property type="entry name" value="HAMP"/>
    <property type="match status" value="1"/>
</dbReference>
<dbReference type="NCBIfam" id="NF046044">
    <property type="entry name" value="PnpS"/>
    <property type="match status" value="1"/>
</dbReference>
<organism evidence="16 17">
    <name type="scientific">Natronincola peptidivorans</name>
    <dbReference type="NCBI Taxonomy" id="426128"/>
    <lineage>
        <taxon>Bacteria</taxon>
        <taxon>Bacillati</taxon>
        <taxon>Bacillota</taxon>
        <taxon>Clostridia</taxon>
        <taxon>Peptostreptococcales</taxon>
        <taxon>Natronincolaceae</taxon>
        <taxon>Natronincola</taxon>
    </lineage>
</organism>
<reference evidence="16 17" key="1">
    <citation type="submission" date="2016-10" db="EMBL/GenBank/DDBJ databases">
        <authorList>
            <person name="de Groot N.N."/>
        </authorList>
    </citation>
    <scope>NUCLEOTIDE SEQUENCE [LARGE SCALE GENOMIC DNA]</scope>
    <source>
        <strain evidence="16 17">DSM 18979</strain>
    </source>
</reference>
<evidence type="ECO:0000256" key="11">
    <source>
        <dbReference type="ARBA" id="ARBA00023136"/>
    </source>
</evidence>
<evidence type="ECO:0000256" key="8">
    <source>
        <dbReference type="ARBA" id="ARBA00022777"/>
    </source>
</evidence>
<dbReference type="GO" id="GO:0005886">
    <property type="term" value="C:plasma membrane"/>
    <property type="evidence" value="ECO:0007669"/>
    <property type="project" value="UniProtKB-SubCell"/>
</dbReference>
<gene>
    <name evidence="16" type="ORF">SAMN05660297_02638</name>
</gene>
<dbReference type="GO" id="GO:0005524">
    <property type="term" value="F:ATP binding"/>
    <property type="evidence" value="ECO:0007669"/>
    <property type="project" value="UniProtKB-KW"/>
</dbReference>
<keyword evidence="7" id="KW-0547">Nucleotide-binding</keyword>
<dbReference type="CDD" id="cd00130">
    <property type="entry name" value="PAS"/>
    <property type="match status" value="1"/>
</dbReference>
<evidence type="ECO:0000256" key="3">
    <source>
        <dbReference type="ARBA" id="ARBA00012438"/>
    </source>
</evidence>
<dbReference type="STRING" id="426128.SAMN05660297_02638"/>
<dbReference type="Proteomes" id="UP000199568">
    <property type="component" value="Unassembled WGS sequence"/>
</dbReference>
<dbReference type="EC" id="2.7.13.3" evidence="3"/>
<feature type="transmembrane region" description="Helical" evidence="12">
    <location>
        <begin position="161"/>
        <end position="184"/>
    </location>
</feature>
<dbReference type="InterPro" id="IPR004358">
    <property type="entry name" value="Sig_transdc_His_kin-like_C"/>
</dbReference>
<dbReference type="SMART" id="SM00387">
    <property type="entry name" value="HATPase_c"/>
    <property type="match status" value="1"/>
</dbReference>
<evidence type="ECO:0000256" key="12">
    <source>
        <dbReference type="SAM" id="Phobius"/>
    </source>
</evidence>
<dbReference type="Gene3D" id="1.10.287.130">
    <property type="match status" value="1"/>
</dbReference>
<dbReference type="GO" id="GO:0004721">
    <property type="term" value="F:phosphoprotein phosphatase activity"/>
    <property type="evidence" value="ECO:0007669"/>
    <property type="project" value="TreeGrafter"/>
</dbReference>
<dbReference type="PROSITE" id="PS50109">
    <property type="entry name" value="HIS_KIN"/>
    <property type="match status" value="1"/>
</dbReference>
<evidence type="ECO:0000313" key="17">
    <source>
        <dbReference type="Proteomes" id="UP000199568"/>
    </source>
</evidence>
<dbReference type="InterPro" id="IPR003661">
    <property type="entry name" value="HisK_dim/P_dom"/>
</dbReference>
<dbReference type="FunFam" id="3.30.565.10:FF:000023">
    <property type="entry name" value="PAS domain-containing sensor histidine kinase"/>
    <property type="match status" value="1"/>
</dbReference>
<evidence type="ECO:0000256" key="9">
    <source>
        <dbReference type="ARBA" id="ARBA00022840"/>
    </source>
</evidence>
<dbReference type="GO" id="GO:0006355">
    <property type="term" value="P:regulation of DNA-templated transcription"/>
    <property type="evidence" value="ECO:0007669"/>
    <property type="project" value="InterPro"/>
</dbReference>
<dbReference type="Gene3D" id="6.10.340.10">
    <property type="match status" value="1"/>
</dbReference>
<dbReference type="Pfam" id="PF02518">
    <property type="entry name" value="HATPase_c"/>
    <property type="match status" value="1"/>
</dbReference>
<dbReference type="InterPro" id="IPR000014">
    <property type="entry name" value="PAS"/>
</dbReference>
<evidence type="ECO:0000256" key="7">
    <source>
        <dbReference type="ARBA" id="ARBA00022741"/>
    </source>
</evidence>
<keyword evidence="8 16" id="KW-0418">Kinase</keyword>
<dbReference type="Pfam" id="PF00672">
    <property type="entry name" value="HAMP"/>
    <property type="match status" value="1"/>
</dbReference>
<keyword evidence="9" id="KW-0067">ATP-binding</keyword>
<keyword evidence="10" id="KW-0902">Two-component regulatory system</keyword>
<accession>A0A1I0F454</accession>
<keyword evidence="6" id="KW-0808">Transferase</keyword>
<dbReference type="SUPFAM" id="SSF47384">
    <property type="entry name" value="Homodimeric domain of signal transducing histidine kinase"/>
    <property type="match status" value="1"/>
</dbReference>
<name>A0A1I0F454_9FIRM</name>
<feature type="domain" description="HAMP" evidence="15">
    <location>
        <begin position="185"/>
        <end position="237"/>
    </location>
</feature>
<comment type="catalytic activity">
    <reaction evidence="1">
        <text>ATP + protein L-histidine = ADP + protein N-phospho-L-histidine.</text>
        <dbReference type="EC" id="2.7.13.3"/>
    </reaction>
</comment>
<dbReference type="InterPro" id="IPR035965">
    <property type="entry name" value="PAS-like_dom_sf"/>
</dbReference>
<keyword evidence="4" id="KW-1003">Cell membrane</keyword>
<evidence type="ECO:0000256" key="4">
    <source>
        <dbReference type="ARBA" id="ARBA00022475"/>
    </source>
</evidence>
<sequence length="588" mass="67118">MQKKILAVFLIILLVGILLTGFLSLNLIRSSYINQLEEQLITNAKLIEDFIIEGRMNFNTHQLQQKMQDLGERIDARITIIDSSGNVMAETFKREGYLENHIDRPEVQTAYRGEIGRSIRYSDTLNLDMLYIALPVELDGDMFVVRLAVNLLEIQKINQTLLYYVIISIVCGLIISALIGYRFIEKIMEPIKKITEASKEMALGRLGVRAYVNSKDEIGELADNFNQMADQLQDTIKRLSDSNTKFKALLTSIISPIIAVDTRRNIILLNPAAEKLFSINTKDALGKHILEVIRNHQLDEEIERAFTDNQEVPMEIKIKKPKEKTFKIHSNKITLEDDPTKTIGLVTLIEDITEIRKLEKIRSDFVANVSHELKTPLTSINGFVETLKSKDIEDEETKDRFLDIIDIETQRLTRLIDDILTLSAIENSQHKILKQEIYPSEALKEVQEIMKPIAISKEISLTSMIDSNLPMLYGDRDWFKQMVINLVDNAIKYTPNGGKVQITAYMRHKNLIIIVKDNGIGIPKKDLPRLFERFYRVDKARSRSYKVGGTGLGLAIVKHIVLSLKGRIKVNSQQDKGSEFIVILPIEE</sequence>
<dbReference type="PANTHER" id="PTHR45453">
    <property type="entry name" value="PHOSPHATE REGULON SENSOR PROTEIN PHOR"/>
    <property type="match status" value="1"/>
</dbReference>
<dbReference type="Gene3D" id="3.30.565.10">
    <property type="entry name" value="Histidine kinase-like ATPase, C-terminal domain"/>
    <property type="match status" value="1"/>
</dbReference>
<dbReference type="InterPro" id="IPR013767">
    <property type="entry name" value="PAS_fold"/>
</dbReference>
<dbReference type="FunFam" id="1.10.287.130:FF:000008">
    <property type="entry name" value="Two-component sensor histidine kinase"/>
    <property type="match status" value="1"/>
</dbReference>
<dbReference type="GO" id="GO:0000155">
    <property type="term" value="F:phosphorelay sensor kinase activity"/>
    <property type="evidence" value="ECO:0007669"/>
    <property type="project" value="InterPro"/>
</dbReference>
<evidence type="ECO:0000256" key="1">
    <source>
        <dbReference type="ARBA" id="ARBA00000085"/>
    </source>
</evidence>
<dbReference type="InterPro" id="IPR036890">
    <property type="entry name" value="HATPase_C_sf"/>
</dbReference>
<dbReference type="Pfam" id="PF16736">
    <property type="entry name" value="sCache_like"/>
    <property type="match status" value="1"/>
</dbReference>
<comment type="subcellular location">
    <subcellularLocation>
        <location evidence="2">Cell membrane</location>
    </subcellularLocation>
</comment>
<evidence type="ECO:0000259" key="15">
    <source>
        <dbReference type="PROSITE" id="PS50885"/>
    </source>
</evidence>
<dbReference type="CDD" id="cd00075">
    <property type="entry name" value="HATPase"/>
    <property type="match status" value="1"/>
</dbReference>
<dbReference type="Gene3D" id="3.30.450.20">
    <property type="entry name" value="PAS domain"/>
    <property type="match status" value="1"/>
</dbReference>
<evidence type="ECO:0000256" key="2">
    <source>
        <dbReference type="ARBA" id="ARBA00004236"/>
    </source>
</evidence>
<dbReference type="Pfam" id="PF00512">
    <property type="entry name" value="HisKA"/>
    <property type="match status" value="1"/>
</dbReference>
<dbReference type="SMART" id="SM00388">
    <property type="entry name" value="HisKA"/>
    <property type="match status" value="1"/>
</dbReference>
<dbReference type="InterPro" id="IPR031967">
    <property type="entry name" value="PhoR_single_Cache-like_dom"/>
</dbReference>
<feature type="domain" description="PAS" evidence="14">
    <location>
        <begin position="242"/>
        <end position="293"/>
    </location>
</feature>
<dbReference type="InterPro" id="IPR003594">
    <property type="entry name" value="HATPase_dom"/>
</dbReference>
<dbReference type="AlphaFoldDB" id="A0A1I0F454"/>
<dbReference type="SUPFAM" id="SSF55785">
    <property type="entry name" value="PYP-like sensor domain (PAS domain)"/>
    <property type="match status" value="1"/>
</dbReference>
<dbReference type="SMART" id="SM00304">
    <property type="entry name" value="HAMP"/>
    <property type="match status" value="1"/>
</dbReference>
<dbReference type="PANTHER" id="PTHR45453:SF1">
    <property type="entry name" value="PHOSPHATE REGULON SENSOR PROTEIN PHOR"/>
    <property type="match status" value="1"/>
</dbReference>
<dbReference type="SUPFAM" id="SSF158472">
    <property type="entry name" value="HAMP domain-like"/>
    <property type="match status" value="1"/>
</dbReference>
<dbReference type="InterPro" id="IPR050351">
    <property type="entry name" value="BphY/WalK/GraS-like"/>
</dbReference>
<proteinExistence type="predicted"/>
<dbReference type="PRINTS" id="PR00344">
    <property type="entry name" value="BCTRLSENSOR"/>
</dbReference>
<evidence type="ECO:0000256" key="5">
    <source>
        <dbReference type="ARBA" id="ARBA00022553"/>
    </source>
</evidence>
<feature type="domain" description="Histidine kinase" evidence="13">
    <location>
        <begin position="368"/>
        <end position="588"/>
    </location>
</feature>
<dbReference type="GO" id="GO:0016036">
    <property type="term" value="P:cellular response to phosphate starvation"/>
    <property type="evidence" value="ECO:0007669"/>
    <property type="project" value="TreeGrafter"/>
</dbReference>
<keyword evidence="12" id="KW-0812">Transmembrane</keyword>
<evidence type="ECO:0000259" key="14">
    <source>
        <dbReference type="PROSITE" id="PS50112"/>
    </source>
</evidence>
<dbReference type="EMBL" id="FOHU01000013">
    <property type="protein sequence ID" value="SET51818.1"/>
    <property type="molecule type" value="Genomic_DNA"/>
</dbReference>
<keyword evidence="5" id="KW-0597">Phosphoprotein</keyword>
<dbReference type="CDD" id="cd00082">
    <property type="entry name" value="HisKA"/>
    <property type="match status" value="1"/>
</dbReference>
<protein>
    <recommendedName>
        <fullName evidence="3">histidine kinase</fullName>
        <ecNumber evidence="3">2.7.13.3</ecNumber>
    </recommendedName>
</protein>
<dbReference type="Pfam" id="PF00989">
    <property type="entry name" value="PAS"/>
    <property type="match status" value="1"/>
</dbReference>
<dbReference type="RefSeq" id="WP_090444895.1">
    <property type="nucleotide sequence ID" value="NZ_FOHU01000013.1"/>
</dbReference>
<evidence type="ECO:0000259" key="13">
    <source>
        <dbReference type="PROSITE" id="PS50109"/>
    </source>
</evidence>
<dbReference type="SMART" id="SM00091">
    <property type="entry name" value="PAS"/>
    <property type="match status" value="1"/>
</dbReference>
<evidence type="ECO:0000256" key="6">
    <source>
        <dbReference type="ARBA" id="ARBA00022679"/>
    </source>
</evidence>
<dbReference type="InterPro" id="IPR003660">
    <property type="entry name" value="HAMP_dom"/>
</dbReference>
<dbReference type="PROSITE" id="PS50112">
    <property type="entry name" value="PAS"/>
    <property type="match status" value="1"/>
</dbReference>
<evidence type="ECO:0000313" key="16">
    <source>
        <dbReference type="EMBL" id="SET51818.1"/>
    </source>
</evidence>
<dbReference type="OrthoDB" id="9813151at2"/>